<name>A0A2G3E0Z4_9FIRM</name>
<keyword evidence="2 6" id="KW-0479">Metal-binding</keyword>
<dbReference type="Proteomes" id="UP000224563">
    <property type="component" value="Unassembled WGS sequence"/>
</dbReference>
<comment type="cofactor">
    <cofactor evidence="6">
        <name>Zn(2+)</name>
        <dbReference type="ChEBI" id="CHEBI:29105"/>
    </cofactor>
    <text evidence="6">Binds 1 zinc ion.</text>
</comment>
<comment type="similarity">
    <text evidence="6">Belongs to the peptidase M3B family.</text>
</comment>
<dbReference type="Pfam" id="PF08439">
    <property type="entry name" value="Peptidase_M3_N"/>
    <property type="match status" value="1"/>
</dbReference>
<dbReference type="Gene3D" id="1.10.1370.20">
    <property type="entry name" value="Oligoendopeptidase f, C-terminal domain"/>
    <property type="match status" value="1"/>
</dbReference>
<dbReference type="EMBL" id="PDYG01000100">
    <property type="protein sequence ID" value="PHU36938.1"/>
    <property type="molecule type" value="Genomic_DNA"/>
</dbReference>
<evidence type="ECO:0000256" key="5">
    <source>
        <dbReference type="ARBA" id="ARBA00023049"/>
    </source>
</evidence>
<dbReference type="NCBIfam" id="TIGR00181">
    <property type="entry name" value="pepF"/>
    <property type="match status" value="1"/>
</dbReference>
<dbReference type="InterPro" id="IPR034009">
    <property type="entry name" value="M3B_PepF_4"/>
</dbReference>
<dbReference type="InterPro" id="IPR004438">
    <property type="entry name" value="Peptidase_M3B"/>
</dbReference>
<accession>A0A2G3E0Z4</accession>
<evidence type="ECO:0000256" key="3">
    <source>
        <dbReference type="ARBA" id="ARBA00022801"/>
    </source>
</evidence>
<dbReference type="PANTHER" id="PTHR11804:SF45">
    <property type="entry name" value="SIMILAR TO OLIGOENDOPEPTIDASE"/>
    <property type="match status" value="1"/>
</dbReference>
<dbReference type="InterPro" id="IPR013647">
    <property type="entry name" value="OligopepF_N_dom"/>
</dbReference>
<dbReference type="Pfam" id="PF01432">
    <property type="entry name" value="Peptidase_M3"/>
    <property type="match status" value="1"/>
</dbReference>
<dbReference type="EC" id="3.4.24.-" evidence="6"/>
<gene>
    <name evidence="9" type="primary">pepF</name>
    <name evidence="9" type="ORF">CSX02_10575</name>
</gene>
<evidence type="ECO:0000313" key="10">
    <source>
        <dbReference type="Proteomes" id="UP000224563"/>
    </source>
</evidence>
<dbReference type="InterPro" id="IPR045090">
    <property type="entry name" value="Pept_M3A_M3B"/>
</dbReference>
<protein>
    <recommendedName>
        <fullName evidence="6">Oligopeptidase F</fullName>
        <ecNumber evidence="6">3.4.24.-</ecNumber>
    </recommendedName>
</protein>
<dbReference type="GO" id="GO:0004222">
    <property type="term" value="F:metalloendopeptidase activity"/>
    <property type="evidence" value="ECO:0007669"/>
    <property type="project" value="UniProtKB-UniRule"/>
</dbReference>
<reference evidence="9 10" key="1">
    <citation type="submission" date="2017-10" db="EMBL/GenBank/DDBJ databases">
        <title>Resolving the taxonomy of Roseburia spp., Eubacterium rectale and Agathobacter spp. through phylogenomic analysis.</title>
        <authorList>
            <person name="Sheridan P.O."/>
            <person name="Walker A.W."/>
            <person name="Duncan S.H."/>
            <person name="Scott K.P."/>
            <person name="Toole P.W.O."/>
            <person name="Luis P."/>
            <person name="Flint H.J."/>
        </authorList>
    </citation>
    <scope>NUCLEOTIDE SEQUENCE [LARGE SCALE GENOMIC DNA]</scope>
    <source>
        <strain evidence="9 10">JK623</strain>
    </source>
</reference>
<reference evidence="9 10" key="2">
    <citation type="submission" date="2017-10" db="EMBL/GenBank/DDBJ databases">
        <authorList>
            <person name="Banno H."/>
            <person name="Chua N.-H."/>
        </authorList>
    </citation>
    <scope>NUCLEOTIDE SEQUENCE [LARGE SCALE GENOMIC DNA]</scope>
    <source>
        <strain evidence="9 10">JK623</strain>
    </source>
</reference>
<dbReference type="GO" id="GO:0006508">
    <property type="term" value="P:proteolysis"/>
    <property type="evidence" value="ECO:0007669"/>
    <property type="project" value="UniProtKB-KW"/>
</dbReference>
<dbReference type="RefSeq" id="WP_099386654.1">
    <property type="nucleotide sequence ID" value="NZ_JANSWH010000028.1"/>
</dbReference>
<comment type="function">
    <text evidence="6">Has oligopeptidase activity and degrades a variety of small bioactive peptides.</text>
</comment>
<evidence type="ECO:0000256" key="1">
    <source>
        <dbReference type="ARBA" id="ARBA00022670"/>
    </source>
</evidence>
<evidence type="ECO:0000256" key="4">
    <source>
        <dbReference type="ARBA" id="ARBA00022833"/>
    </source>
</evidence>
<dbReference type="AlphaFoldDB" id="A0A2G3E0Z4"/>
<comment type="caution">
    <text evidence="9">The sequence shown here is derived from an EMBL/GenBank/DDBJ whole genome shotgun (WGS) entry which is preliminary data.</text>
</comment>
<dbReference type="GO" id="GO:0046872">
    <property type="term" value="F:metal ion binding"/>
    <property type="evidence" value="ECO:0007669"/>
    <property type="project" value="UniProtKB-UniRule"/>
</dbReference>
<dbReference type="InterPro" id="IPR001567">
    <property type="entry name" value="Pept_M3A_M3B_dom"/>
</dbReference>
<keyword evidence="10" id="KW-1185">Reference proteome</keyword>
<evidence type="ECO:0000259" key="8">
    <source>
        <dbReference type="Pfam" id="PF08439"/>
    </source>
</evidence>
<keyword evidence="3 6" id="KW-0378">Hydrolase</keyword>
<evidence type="ECO:0000256" key="2">
    <source>
        <dbReference type="ARBA" id="ARBA00022723"/>
    </source>
</evidence>
<keyword evidence="1 6" id="KW-0645">Protease</keyword>
<evidence type="ECO:0000259" key="7">
    <source>
        <dbReference type="Pfam" id="PF01432"/>
    </source>
</evidence>
<dbReference type="GO" id="GO:0006518">
    <property type="term" value="P:peptide metabolic process"/>
    <property type="evidence" value="ECO:0007669"/>
    <property type="project" value="TreeGrafter"/>
</dbReference>
<feature type="domain" description="Oligopeptidase F N-terminal" evidence="8">
    <location>
        <begin position="115"/>
        <end position="181"/>
    </location>
</feature>
<sequence>MAETLKKRSEIPENLKWDLSLIYENDDAMYRDLEKVVKMADEIEQEFKGHLNTADAICKCMDQLAEFHCTVSWIGEYTMLAVSVDYTDAKALKRDEKVSNEYRKAISKLSFIEGEIGEADAKVIEEAIEKTAIAKNYLRDILRAQPHRLSPETEFVLSTLDDTLNASYGLYEQTKLADMKFPDFEVDGKKYPLGYSLFEDNYEYEKDTAVRRAAFSAFSAKLRDYMYTTAAEYQMCVKQEKHMADLRHFDNVFDYLLFSQKVTREMYDRQIDLIMEKLSVHMRKYAKLLQRTNHLDKMTYADLKIALDPEYDPHVTIEQSKEYILEGLSVLGEDYGKMLKEAYEKRWVDFAQNEGKSTGGFCASPYQKGSFILLSWNERMSDVFTLAHELGHAGHFRLCGQNQSFFDAEVSNYVVEAPSTMNELLMAEYLKEKNADDKRFRRWVLSAQISNTYYHNFVTHLLEAAYQREVYKLIDQGEAVPAETLNEIYRGVLEKFWGDAVELTDGCELTWMRQPHYYMGLYSYCYSASLTIATEVAQRIRKDCQAVDDWKKTLMAGGTVTPAEFAKMAGVDVTTDRALCDTIDYIGSIIDEIEQLTDELEA</sequence>
<dbReference type="Gene3D" id="1.20.140.70">
    <property type="entry name" value="Oligopeptidase f, N-terminal domain"/>
    <property type="match status" value="1"/>
</dbReference>
<organism evidence="9 10">
    <name type="scientific">Agathobacter ruminis</name>
    <dbReference type="NCBI Taxonomy" id="1712665"/>
    <lineage>
        <taxon>Bacteria</taxon>
        <taxon>Bacillati</taxon>
        <taxon>Bacillota</taxon>
        <taxon>Clostridia</taxon>
        <taxon>Lachnospirales</taxon>
        <taxon>Lachnospiraceae</taxon>
        <taxon>Agathobacter</taxon>
    </lineage>
</organism>
<evidence type="ECO:0000313" key="9">
    <source>
        <dbReference type="EMBL" id="PHU36938.1"/>
    </source>
</evidence>
<feature type="domain" description="Peptidase M3A/M3B catalytic" evidence="7">
    <location>
        <begin position="203"/>
        <end position="583"/>
    </location>
</feature>
<keyword evidence="5 6" id="KW-0482">Metalloprotease</keyword>
<evidence type="ECO:0000256" key="6">
    <source>
        <dbReference type="RuleBase" id="RU368091"/>
    </source>
</evidence>
<keyword evidence="4 6" id="KW-0862">Zinc</keyword>
<proteinExistence type="inferred from homology"/>
<dbReference type="SUPFAM" id="SSF55486">
    <property type="entry name" value="Metalloproteases ('zincins'), catalytic domain"/>
    <property type="match status" value="1"/>
</dbReference>
<dbReference type="CDD" id="cd09609">
    <property type="entry name" value="M3B_PepF"/>
    <property type="match status" value="1"/>
</dbReference>
<dbReference type="PANTHER" id="PTHR11804">
    <property type="entry name" value="PROTEASE M3 THIMET OLIGOPEPTIDASE-RELATED"/>
    <property type="match status" value="1"/>
</dbReference>
<dbReference type="InterPro" id="IPR042088">
    <property type="entry name" value="OligoPept_F_C"/>
</dbReference>